<proteinExistence type="predicted"/>
<dbReference type="EMBL" id="BGZK01004154">
    <property type="protein sequence ID" value="GBP07243.1"/>
    <property type="molecule type" value="Genomic_DNA"/>
</dbReference>
<gene>
    <name evidence="1" type="ORF">EVAR_71463_1</name>
</gene>
<keyword evidence="2" id="KW-1185">Reference proteome</keyword>
<dbReference type="AlphaFoldDB" id="A0A4C1SYB3"/>
<organism evidence="1 2">
    <name type="scientific">Eumeta variegata</name>
    <name type="common">Bagworm moth</name>
    <name type="synonym">Eumeta japonica</name>
    <dbReference type="NCBI Taxonomy" id="151549"/>
    <lineage>
        <taxon>Eukaryota</taxon>
        <taxon>Metazoa</taxon>
        <taxon>Ecdysozoa</taxon>
        <taxon>Arthropoda</taxon>
        <taxon>Hexapoda</taxon>
        <taxon>Insecta</taxon>
        <taxon>Pterygota</taxon>
        <taxon>Neoptera</taxon>
        <taxon>Endopterygota</taxon>
        <taxon>Lepidoptera</taxon>
        <taxon>Glossata</taxon>
        <taxon>Ditrysia</taxon>
        <taxon>Tineoidea</taxon>
        <taxon>Psychidae</taxon>
        <taxon>Oiketicinae</taxon>
        <taxon>Eumeta</taxon>
    </lineage>
</organism>
<evidence type="ECO:0000313" key="1">
    <source>
        <dbReference type="EMBL" id="GBP07243.1"/>
    </source>
</evidence>
<comment type="caution">
    <text evidence="1">The sequence shown here is derived from an EMBL/GenBank/DDBJ whole genome shotgun (WGS) entry which is preliminary data.</text>
</comment>
<evidence type="ECO:0000313" key="2">
    <source>
        <dbReference type="Proteomes" id="UP000299102"/>
    </source>
</evidence>
<accession>A0A4C1SYB3</accession>
<protein>
    <submittedName>
        <fullName evidence="1">Uncharacterized protein</fullName>
    </submittedName>
</protein>
<sequence length="154" mass="17325">MFCFIGNCKSKEKQEVATRFGFGEVQHLDDLFRRRLRRVSGPIMACTKSSENRMCYRIALRALPEGYNIGSTGAANDLQVLLPTNRDSWRVVAVKLRHDAHCRLRATLSECQASGRLEGRRKLAQAPKQGVCVYSITIYHVNCYPLASMSGMVV</sequence>
<name>A0A4C1SYB3_EUMVA</name>
<reference evidence="1 2" key="1">
    <citation type="journal article" date="2019" name="Commun. Biol.">
        <title>The bagworm genome reveals a unique fibroin gene that provides high tensile strength.</title>
        <authorList>
            <person name="Kono N."/>
            <person name="Nakamura H."/>
            <person name="Ohtoshi R."/>
            <person name="Tomita M."/>
            <person name="Numata K."/>
            <person name="Arakawa K."/>
        </authorList>
    </citation>
    <scope>NUCLEOTIDE SEQUENCE [LARGE SCALE GENOMIC DNA]</scope>
</reference>
<dbReference type="Proteomes" id="UP000299102">
    <property type="component" value="Unassembled WGS sequence"/>
</dbReference>